<dbReference type="EC" id="2.7.1.175" evidence="4"/>
<evidence type="ECO:0000256" key="6">
    <source>
        <dbReference type="ARBA" id="ARBA00022600"/>
    </source>
</evidence>
<comment type="pathway">
    <text evidence="1">Glycan biosynthesis; glycogen biosynthesis.</text>
</comment>
<dbReference type="InterPro" id="IPR040999">
    <property type="entry name" value="Mak_N_cap"/>
</dbReference>
<keyword evidence="6" id="KW-0321">Glycogen metabolism</keyword>
<comment type="subunit">
    <text evidence="3">Monomer.</text>
</comment>
<keyword evidence="10" id="KW-0067">ATP-binding</keyword>
<keyword evidence="8" id="KW-0547">Nucleotide-binding</keyword>
<evidence type="ECO:0000256" key="7">
    <source>
        <dbReference type="ARBA" id="ARBA00022679"/>
    </source>
</evidence>
<evidence type="ECO:0000256" key="9">
    <source>
        <dbReference type="ARBA" id="ARBA00022777"/>
    </source>
</evidence>
<reference evidence="17" key="1">
    <citation type="journal article" date="2014" name="Int. J. Syst. Evol. Microbiol.">
        <title>Complete genome sequence of Corynebacterium casei LMG S-19264T (=DSM 44701T), isolated from a smear-ripened cheese.</title>
        <authorList>
            <consortium name="US DOE Joint Genome Institute (JGI-PGF)"/>
            <person name="Walter F."/>
            <person name="Albersmeier A."/>
            <person name="Kalinowski J."/>
            <person name="Ruckert C."/>
        </authorList>
    </citation>
    <scope>NUCLEOTIDE SEQUENCE</scope>
    <source>
        <strain evidence="17">CGMCC 4.7306</strain>
    </source>
</reference>
<keyword evidence="7" id="KW-0808">Transferase</keyword>
<evidence type="ECO:0000256" key="10">
    <source>
        <dbReference type="ARBA" id="ARBA00022840"/>
    </source>
</evidence>
<dbReference type="AlphaFoldDB" id="A0A917S4Y5"/>
<evidence type="ECO:0000256" key="1">
    <source>
        <dbReference type="ARBA" id="ARBA00004964"/>
    </source>
</evidence>
<evidence type="ECO:0000256" key="11">
    <source>
        <dbReference type="ARBA" id="ARBA00023056"/>
    </source>
</evidence>
<evidence type="ECO:0000256" key="13">
    <source>
        <dbReference type="ARBA" id="ARBA00031251"/>
    </source>
</evidence>
<name>A0A917S4Y5_9ACTN</name>
<organism evidence="17 18">
    <name type="scientific">Microlunatus endophyticus</name>
    <dbReference type="NCBI Taxonomy" id="1716077"/>
    <lineage>
        <taxon>Bacteria</taxon>
        <taxon>Bacillati</taxon>
        <taxon>Actinomycetota</taxon>
        <taxon>Actinomycetes</taxon>
        <taxon>Propionibacteriales</taxon>
        <taxon>Propionibacteriaceae</taxon>
        <taxon>Microlunatus</taxon>
    </lineage>
</organism>
<dbReference type="Pfam" id="PF18085">
    <property type="entry name" value="Mak_N_cap"/>
    <property type="match status" value="1"/>
</dbReference>
<comment type="catalytic activity">
    <reaction evidence="14">
        <text>D-maltose + ATP = alpha-maltose 1-phosphate + ADP + H(+)</text>
        <dbReference type="Rhea" id="RHEA:31915"/>
        <dbReference type="ChEBI" id="CHEBI:15378"/>
        <dbReference type="ChEBI" id="CHEBI:17306"/>
        <dbReference type="ChEBI" id="CHEBI:30616"/>
        <dbReference type="ChEBI" id="CHEBI:63576"/>
        <dbReference type="ChEBI" id="CHEBI:456216"/>
        <dbReference type="EC" id="2.7.1.175"/>
    </reaction>
</comment>
<dbReference type="Gene3D" id="3.90.1200.10">
    <property type="match status" value="1"/>
</dbReference>
<evidence type="ECO:0000256" key="14">
    <source>
        <dbReference type="ARBA" id="ARBA00049067"/>
    </source>
</evidence>
<evidence type="ECO:0000256" key="5">
    <source>
        <dbReference type="ARBA" id="ARBA00013882"/>
    </source>
</evidence>
<accession>A0A917S4Y5</accession>
<dbReference type="EMBL" id="BMMZ01000002">
    <property type="protein sequence ID" value="GGL55141.1"/>
    <property type="molecule type" value="Genomic_DNA"/>
</dbReference>
<keyword evidence="11" id="KW-0320">Glycogen biosynthesis</keyword>
<evidence type="ECO:0000259" key="16">
    <source>
        <dbReference type="Pfam" id="PF18085"/>
    </source>
</evidence>
<protein>
    <recommendedName>
        <fullName evidence="5">Maltokinase</fullName>
        <ecNumber evidence="4">2.7.1.175</ecNumber>
    </recommendedName>
    <alternativeName>
        <fullName evidence="13">Maltose-1-phosphate synthase</fullName>
    </alternativeName>
</protein>
<feature type="domain" description="Maltokinase N-terminal cap" evidence="16">
    <location>
        <begin position="11"/>
        <end position="97"/>
    </location>
</feature>
<evidence type="ECO:0000313" key="17">
    <source>
        <dbReference type="EMBL" id="GGL55141.1"/>
    </source>
</evidence>
<dbReference type="InterPro" id="IPR011009">
    <property type="entry name" value="Kinase-like_dom_sf"/>
</dbReference>
<sequence>MSGEPLLDHITAARWFGGKGRSAELIGLTPLGWLRPPGQWPAVRQEIAAIGYPGSTDHDFYQLLISYRPHDQQSGAVITETTDAEHGVLAGVDGTDDPAAHDALLGLVLDASSPTGSKTPADATSLVGHRLGGDHLTPGLPSRVFGGEQSNTSILFAHLAILKMFRRIELGRNLDVETHDVLTRTGSDAVARLIGWIEGSWPGPDPNVSFGADLAMITELLPEARDGWEYALAELRAGQDFTAEAHRLGRALAGVHDLLRQNFPTSTIDGGEVAAIMNDRLDVAARAAPQLAPYAEGLRRTFDSLAGRTLEVQRVHGDFHLGQTLHTPRGWKIIDFEGEPAKTLAERSRPDSVWRDLAGALRSFDYAAAHSPAGRAADWAAACQQAFLSGYEHPDPEAVDVLRAYVADKAIYEVVYEARNRPDWVEIPLTAVAAIANTEEPA</sequence>
<feature type="domain" description="Aminoglycoside phosphotransferase" evidence="15">
    <location>
        <begin position="222"/>
        <end position="382"/>
    </location>
</feature>
<dbReference type="RefSeq" id="WP_188894239.1">
    <property type="nucleotide sequence ID" value="NZ_BMMZ01000002.1"/>
</dbReference>
<dbReference type="Proteomes" id="UP000613840">
    <property type="component" value="Unassembled WGS sequence"/>
</dbReference>
<reference evidence="17" key="2">
    <citation type="submission" date="2020-09" db="EMBL/GenBank/DDBJ databases">
        <authorList>
            <person name="Sun Q."/>
            <person name="Zhou Y."/>
        </authorList>
    </citation>
    <scope>NUCLEOTIDE SEQUENCE</scope>
    <source>
        <strain evidence="17">CGMCC 4.7306</strain>
    </source>
</reference>
<evidence type="ECO:0000256" key="8">
    <source>
        <dbReference type="ARBA" id="ARBA00022741"/>
    </source>
</evidence>
<comment type="caution">
    <text evidence="17">The sequence shown here is derived from an EMBL/GenBank/DDBJ whole genome shotgun (WGS) entry which is preliminary data.</text>
</comment>
<keyword evidence="18" id="KW-1185">Reference proteome</keyword>
<dbReference type="InterPro" id="IPR002575">
    <property type="entry name" value="Aminoglycoside_PTrfase"/>
</dbReference>
<dbReference type="GO" id="GO:0005524">
    <property type="term" value="F:ATP binding"/>
    <property type="evidence" value="ECO:0007669"/>
    <property type="project" value="UniProtKB-KW"/>
</dbReference>
<dbReference type="GO" id="GO:0005978">
    <property type="term" value="P:glycogen biosynthetic process"/>
    <property type="evidence" value="ECO:0007669"/>
    <property type="project" value="UniProtKB-KW"/>
</dbReference>
<evidence type="ECO:0000313" key="18">
    <source>
        <dbReference type="Proteomes" id="UP000613840"/>
    </source>
</evidence>
<dbReference type="Pfam" id="PF01636">
    <property type="entry name" value="APH"/>
    <property type="match status" value="1"/>
</dbReference>
<evidence type="ECO:0000256" key="4">
    <source>
        <dbReference type="ARBA" id="ARBA00011962"/>
    </source>
</evidence>
<keyword evidence="9" id="KW-0418">Kinase</keyword>
<comment type="similarity">
    <text evidence="2">Belongs to the aminoglycoside phosphotransferase family.</text>
</comment>
<evidence type="ECO:0000259" key="15">
    <source>
        <dbReference type="Pfam" id="PF01636"/>
    </source>
</evidence>
<gene>
    <name evidence="17" type="ORF">GCM10011575_11920</name>
</gene>
<evidence type="ECO:0000256" key="3">
    <source>
        <dbReference type="ARBA" id="ARBA00011245"/>
    </source>
</evidence>
<dbReference type="GO" id="GO:0016301">
    <property type="term" value="F:kinase activity"/>
    <property type="evidence" value="ECO:0007669"/>
    <property type="project" value="UniProtKB-KW"/>
</dbReference>
<evidence type="ECO:0000256" key="12">
    <source>
        <dbReference type="ARBA" id="ARBA00023277"/>
    </source>
</evidence>
<dbReference type="SUPFAM" id="SSF56112">
    <property type="entry name" value="Protein kinase-like (PK-like)"/>
    <property type="match status" value="1"/>
</dbReference>
<proteinExistence type="inferred from homology"/>
<keyword evidence="12" id="KW-0119">Carbohydrate metabolism</keyword>
<evidence type="ECO:0000256" key="2">
    <source>
        <dbReference type="ARBA" id="ARBA00006219"/>
    </source>
</evidence>